<keyword evidence="8" id="KW-0496">Mitochondrion</keyword>
<feature type="non-terminal residue" evidence="12">
    <location>
        <position position="376"/>
    </location>
</feature>
<comment type="subcellular location">
    <subcellularLocation>
        <location evidence="1">Mitochondrion</location>
    </subcellularLocation>
</comment>
<evidence type="ECO:0000256" key="5">
    <source>
        <dbReference type="ARBA" id="ARBA00022679"/>
    </source>
</evidence>
<evidence type="ECO:0000256" key="7">
    <source>
        <dbReference type="ARBA" id="ARBA00022946"/>
    </source>
</evidence>
<dbReference type="EMBL" id="JAATIS010005477">
    <property type="protein sequence ID" value="KAG2458710.1"/>
    <property type="molecule type" value="Genomic_DNA"/>
</dbReference>
<gene>
    <name evidence="12" type="primary">Mrm1</name>
    <name evidence="12" type="ORF">GTO96_0019460</name>
</gene>
<comment type="similarity">
    <text evidence="2">Belongs to the class IV-like SAM-binding methyltransferase superfamily. RNA methyltransferase TrmH family.</text>
</comment>
<dbReference type="GO" id="GO:0016435">
    <property type="term" value="F:rRNA (guanine) methyltransferase activity"/>
    <property type="evidence" value="ECO:0007669"/>
    <property type="project" value="TreeGrafter"/>
</dbReference>
<dbReference type="Pfam" id="PF08032">
    <property type="entry name" value="SpoU_sub_bind"/>
    <property type="match status" value="1"/>
</dbReference>
<proteinExistence type="inferred from homology"/>
<dbReference type="AlphaFoldDB" id="A0A8X7X016"/>
<dbReference type="Pfam" id="PF00588">
    <property type="entry name" value="SpoU_methylase"/>
    <property type="match status" value="1"/>
</dbReference>
<dbReference type="Gene3D" id="3.30.1330.30">
    <property type="match status" value="1"/>
</dbReference>
<evidence type="ECO:0000256" key="2">
    <source>
        <dbReference type="ARBA" id="ARBA00007228"/>
    </source>
</evidence>
<feature type="domain" description="RNA 2-O ribose methyltransferase substrate binding" evidence="11">
    <location>
        <begin position="18"/>
        <end position="96"/>
    </location>
</feature>
<dbReference type="SUPFAM" id="SSF75217">
    <property type="entry name" value="alpha/beta knot"/>
    <property type="match status" value="1"/>
</dbReference>
<keyword evidence="3" id="KW-0698">rRNA processing</keyword>
<feature type="compositionally biased region" description="Polar residues" evidence="10">
    <location>
        <begin position="346"/>
        <end position="355"/>
    </location>
</feature>
<sequence length="376" mass="41018">MRLVGNANLRRASSRIEVLFGVAPCFIALSRGRRVCHALYTKESRVQQRPGSQELPRRAAELGVPVRRVSKRELDKLSGGRVHQGYCLEVSPLKFTPLDLRTAEEEAHSDGCRLWLLLDRVQDPMNLGAILRSAYYFGLDRVVVGLHDSCPLSPVVSKASAGAMEDLDVYASETLPELIKVKIGQGWHVVGTVGSASEKISVPVIPCSEFQYSQPTVLILGNEASGLSPQIQQLCHSFLTIPPGQRRLHPGIDSLNVSVSADNSATFTNTDTEATNILYDIAHTTQSYGLKINAYKTRALATDGSQAIVHLDGVQIEQVEKFKYLSSLIQEKKVVSTTMKSTTVLARQQQRSPFSSGVCGGNPTSSSRLKSASSER</sequence>
<dbReference type="Proteomes" id="UP000886611">
    <property type="component" value="Unassembled WGS sequence"/>
</dbReference>
<dbReference type="GO" id="GO:0003723">
    <property type="term" value="F:RNA binding"/>
    <property type="evidence" value="ECO:0007669"/>
    <property type="project" value="InterPro"/>
</dbReference>
<dbReference type="InterPro" id="IPR029026">
    <property type="entry name" value="tRNA_m1G_MTases_N"/>
</dbReference>
<feature type="compositionally biased region" description="Low complexity" evidence="10">
    <location>
        <begin position="365"/>
        <end position="376"/>
    </location>
</feature>
<feature type="non-terminal residue" evidence="12">
    <location>
        <position position="1"/>
    </location>
</feature>
<dbReference type="SUPFAM" id="SSF55315">
    <property type="entry name" value="L30e-like"/>
    <property type="match status" value="1"/>
</dbReference>
<evidence type="ECO:0000256" key="9">
    <source>
        <dbReference type="ARBA" id="ARBA00034881"/>
    </source>
</evidence>
<evidence type="ECO:0000259" key="11">
    <source>
        <dbReference type="SMART" id="SM00967"/>
    </source>
</evidence>
<feature type="region of interest" description="Disordered" evidence="10">
    <location>
        <begin position="346"/>
        <end position="376"/>
    </location>
</feature>
<dbReference type="InterPro" id="IPR013123">
    <property type="entry name" value="SpoU_subst-bd"/>
</dbReference>
<dbReference type="InterPro" id="IPR029064">
    <property type="entry name" value="Ribosomal_eL30-like_sf"/>
</dbReference>
<dbReference type="GO" id="GO:0005739">
    <property type="term" value="C:mitochondrion"/>
    <property type="evidence" value="ECO:0007669"/>
    <property type="project" value="UniProtKB-SubCell"/>
</dbReference>
<evidence type="ECO:0000256" key="10">
    <source>
        <dbReference type="SAM" id="MobiDB-lite"/>
    </source>
</evidence>
<keyword evidence="6" id="KW-0949">S-adenosyl-L-methionine</keyword>
<evidence type="ECO:0000313" key="13">
    <source>
        <dbReference type="Proteomes" id="UP000886611"/>
    </source>
</evidence>
<evidence type="ECO:0000256" key="4">
    <source>
        <dbReference type="ARBA" id="ARBA00022603"/>
    </source>
</evidence>
<dbReference type="CDD" id="cd18105">
    <property type="entry name" value="SpoU-like_MRM1"/>
    <property type="match status" value="1"/>
</dbReference>
<comment type="caution">
    <text evidence="12">The sequence shown here is derived from an EMBL/GenBank/DDBJ whole genome shotgun (WGS) entry which is preliminary data.</text>
</comment>
<dbReference type="InterPro" id="IPR029028">
    <property type="entry name" value="Alpha/beta_knot_MTases"/>
</dbReference>
<keyword evidence="13" id="KW-1185">Reference proteome</keyword>
<dbReference type="InterPro" id="IPR047261">
    <property type="entry name" value="MRM1_MeTrfase_dom"/>
</dbReference>
<evidence type="ECO:0000256" key="3">
    <source>
        <dbReference type="ARBA" id="ARBA00022552"/>
    </source>
</evidence>
<dbReference type="PANTHER" id="PTHR46103:SF1">
    <property type="entry name" value="RRNA METHYLTRANSFERASE 1, MITOCHONDRIAL"/>
    <property type="match status" value="1"/>
</dbReference>
<dbReference type="InterPro" id="IPR001537">
    <property type="entry name" value="SpoU_MeTrfase"/>
</dbReference>
<dbReference type="InterPro" id="IPR047182">
    <property type="entry name" value="MRM1"/>
</dbReference>
<name>A0A8X7X016_POLSE</name>
<dbReference type="PANTHER" id="PTHR46103">
    <property type="entry name" value="RRNA METHYLTRANSFERASE 1, MITOCHONDRIAL"/>
    <property type="match status" value="1"/>
</dbReference>
<evidence type="ECO:0000256" key="6">
    <source>
        <dbReference type="ARBA" id="ARBA00022691"/>
    </source>
</evidence>
<evidence type="ECO:0000256" key="1">
    <source>
        <dbReference type="ARBA" id="ARBA00004173"/>
    </source>
</evidence>
<keyword evidence="7" id="KW-0809">Transit peptide</keyword>
<organism evidence="12 13">
    <name type="scientific">Polypterus senegalus</name>
    <name type="common">Senegal bichir</name>
    <dbReference type="NCBI Taxonomy" id="55291"/>
    <lineage>
        <taxon>Eukaryota</taxon>
        <taxon>Metazoa</taxon>
        <taxon>Chordata</taxon>
        <taxon>Craniata</taxon>
        <taxon>Vertebrata</taxon>
        <taxon>Euteleostomi</taxon>
        <taxon>Actinopterygii</taxon>
        <taxon>Polypteriformes</taxon>
        <taxon>Polypteridae</taxon>
        <taxon>Polypterus</taxon>
    </lineage>
</organism>
<accession>A0A8X7X016</accession>
<dbReference type="Gene3D" id="3.40.1280.10">
    <property type="match status" value="1"/>
</dbReference>
<reference evidence="12 13" key="1">
    <citation type="journal article" date="2021" name="Cell">
        <title>Tracing the genetic footprints of vertebrate landing in non-teleost ray-finned fishes.</title>
        <authorList>
            <person name="Bi X."/>
            <person name="Wang K."/>
            <person name="Yang L."/>
            <person name="Pan H."/>
            <person name="Jiang H."/>
            <person name="Wei Q."/>
            <person name="Fang M."/>
            <person name="Yu H."/>
            <person name="Zhu C."/>
            <person name="Cai Y."/>
            <person name="He Y."/>
            <person name="Gan X."/>
            <person name="Zeng H."/>
            <person name="Yu D."/>
            <person name="Zhu Y."/>
            <person name="Jiang H."/>
            <person name="Qiu Q."/>
            <person name="Yang H."/>
            <person name="Zhang Y.E."/>
            <person name="Wang W."/>
            <person name="Zhu M."/>
            <person name="He S."/>
            <person name="Zhang G."/>
        </authorList>
    </citation>
    <scope>NUCLEOTIDE SEQUENCE [LARGE SCALE GENOMIC DNA]</scope>
    <source>
        <strain evidence="12">Bchr_013</strain>
    </source>
</reference>
<evidence type="ECO:0000313" key="12">
    <source>
        <dbReference type="EMBL" id="KAG2458710.1"/>
    </source>
</evidence>
<keyword evidence="4 12" id="KW-0489">Methyltransferase</keyword>
<dbReference type="SMART" id="SM00967">
    <property type="entry name" value="SpoU_sub_bind"/>
    <property type="match status" value="1"/>
</dbReference>
<evidence type="ECO:0000256" key="8">
    <source>
        <dbReference type="ARBA" id="ARBA00023128"/>
    </source>
</evidence>
<keyword evidence="5" id="KW-0808">Transferase</keyword>
<protein>
    <recommendedName>
        <fullName evidence="9">rRNA methyltransferase 1, mitochondrial</fullName>
    </recommendedName>
</protein>